<dbReference type="Proteomes" id="UP000708208">
    <property type="component" value="Unassembled WGS sequence"/>
</dbReference>
<dbReference type="EMBL" id="CAJVCH010533278">
    <property type="protein sequence ID" value="CAG7824555.1"/>
    <property type="molecule type" value="Genomic_DNA"/>
</dbReference>
<feature type="non-terminal residue" evidence="1">
    <location>
        <position position="61"/>
    </location>
</feature>
<protein>
    <submittedName>
        <fullName evidence="1">Uncharacterized protein</fullName>
    </submittedName>
</protein>
<name>A0A8J2LLQ4_9HEXA</name>
<evidence type="ECO:0000313" key="2">
    <source>
        <dbReference type="Proteomes" id="UP000708208"/>
    </source>
</evidence>
<organism evidence="1 2">
    <name type="scientific">Allacma fusca</name>
    <dbReference type="NCBI Taxonomy" id="39272"/>
    <lineage>
        <taxon>Eukaryota</taxon>
        <taxon>Metazoa</taxon>
        <taxon>Ecdysozoa</taxon>
        <taxon>Arthropoda</taxon>
        <taxon>Hexapoda</taxon>
        <taxon>Collembola</taxon>
        <taxon>Symphypleona</taxon>
        <taxon>Sminthuridae</taxon>
        <taxon>Allacma</taxon>
    </lineage>
</organism>
<dbReference type="AlphaFoldDB" id="A0A8J2LLQ4"/>
<keyword evidence="2" id="KW-1185">Reference proteome</keyword>
<gene>
    <name evidence="1" type="ORF">AFUS01_LOCUS34706</name>
</gene>
<reference evidence="1" key="1">
    <citation type="submission" date="2021-06" db="EMBL/GenBank/DDBJ databases">
        <authorList>
            <person name="Hodson N. C."/>
            <person name="Mongue J. A."/>
            <person name="Jaron S. K."/>
        </authorList>
    </citation>
    <scope>NUCLEOTIDE SEQUENCE</scope>
</reference>
<accession>A0A8J2LLQ4</accession>
<proteinExistence type="predicted"/>
<evidence type="ECO:0000313" key="1">
    <source>
        <dbReference type="EMBL" id="CAG7824555.1"/>
    </source>
</evidence>
<sequence length="61" mass="7022">MINNVNWSDVPTNNTLLNILHQLPPAPDVWMMTKEWSKIPLELFVTRGNLLVRGHMTNGPR</sequence>
<comment type="caution">
    <text evidence="1">The sequence shown here is derived from an EMBL/GenBank/DDBJ whole genome shotgun (WGS) entry which is preliminary data.</text>
</comment>